<reference evidence="2" key="1">
    <citation type="journal article" date="2023" name="Nat. Plants">
        <title>Single-cell RNA sequencing provides a high-resolution roadmap for understanding the multicellular compartmentation of specialized metabolism.</title>
        <authorList>
            <person name="Sun S."/>
            <person name="Shen X."/>
            <person name="Li Y."/>
            <person name="Li Y."/>
            <person name="Wang S."/>
            <person name="Li R."/>
            <person name="Zhang H."/>
            <person name="Shen G."/>
            <person name="Guo B."/>
            <person name="Wei J."/>
            <person name="Xu J."/>
            <person name="St-Pierre B."/>
            <person name="Chen S."/>
            <person name="Sun C."/>
        </authorList>
    </citation>
    <scope>NUCLEOTIDE SEQUENCE [LARGE SCALE GENOMIC DNA]</scope>
</reference>
<keyword evidence="2" id="KW-1185">Reference proteome</keyword>
<accession>A0ACC0C6H8</accession>
<protein>
    <submittedName>
        <fullName evidence="1">Uncharacterized protein</fullName>
    </submittedName>
</protein>
<evidence type="ECO:0000313" key="1">
    <source>
        <dbReference type="EMBL" id="KAI5680414.1"/>
    </source>
</evidence>
<organism evidence="1 2">
    <name type="scientific">Catharanthus roseus</name>
    <name type="common">Madagascar periwinkle</name>
    <name type="synonym">Vinca rosea</name>
    <dbReference type="NCBI Taxonomy" id="4058"/>
    <lineage>
        <taxon>Eukaryota</taxon>
        <taxon>Viridiplantae</taxon>
        <taxon>Streptophyta</taxon>
        <taxon>Embryophyta</taxon>
        <taxon>Tracheophyta</taxon>
        <taxon>Spermatophyta</taxon>
        <taxon>Magnoliopsida</taxon>
        <taxon>eudicotyledons</taxon>
        <taxon>Gunneridae</taxon>
        <taxon>Pentapetalae</taxon>
        <taxon>asterids</taxon>
        <taxon>lamiids</taxon>
        <taxon>Gentianales</taxon>
        <taxon>Apocynaceae</taxon>
        <taxon>Rauvolfioideae</taxon>
        <taxon>Vinceae</taxon>
        <taxon>Catharanthinae</taxon>
        <taxon>Catharanthus</taxon>
    </lineage>
</organism>
<evidence type="ECO:0000313" key="2">
    <source>
        <dbReference type="Proteomes" id="UP001060085"/>
    </source>
</evidence>
<proteinExistence type="predicted"/>
<dbReference type="EMBL" id="CM044701">
    <property type="protein sequence ID" value="KAI5680414.1"/>
    <property type="molecule type" value="Genomic_DNA"/>
</dbReference>
<dbReference type="Proteomes" id="UP001060085">
    <property type="component" value="Linkage Group LG01"/>
</dbReference>
<gene>
    <name evidence="1" type="ORF">M9H77_01641</name>
</gene>
<name>A0ACC0C6H8_CATRO</name>
<comment type="caution">
    <text evidence="1">The sequence shown here is derived from an EMBL/GenBank/DDBJ whole genome shotgun (WGS) entry which is preliminary data.</text>
</comment>
<sequence>MKKYLEKWKKSSNPMSDGFGGIITAFRCFDASIVILGLLVLLDYYLSSLATQLLGGHGSIVCGGFGCDDGLCTCRCPSYVVLALKLRLSSFKICAKLRFFNRPISCIIGGLGKRNSDKSENTYLIVTRYLRSRISDRRPYVTLACEHGGAKKSRTKVKVDDKEKVPIKSLVFLGFRVFFIYKTVQYDILEAIRMTTTGNNFTVATEFMQNEESGLMPVVDEVFNRSYHMLCKRHIDQNVLAKSTEMIKDEEVASQFINGTWHKLLNEIDEA</sequence>